<dbReference type="SUPFAM" id="SSF81321">
    <property type="entry name" value="Family A G protein-coupled receptor-like"/>
    <property type="match status" value="1"/>
</dbReference>
<feature type="transmembrane region" description="Helical" evidence="10">
    <location>
        <begin position="115"/>
        <end position="136"/>
    </location>
</feature>
<dbReference type="GO" id="GO:0008528">
    <property type="term" value="F:G protein-coupled peptide receptor activity"/>
    <property type="evidence" value="ECO:0007669"/>
    <property type="project" value="TreeGrafter"/>
</dbReference>
<feature type="transmembrane region" description="Helical" evidence="10">
    <location>
        <begin position="157"/>
        <end position="177"/>
    </location>
</feature>
<evidence type="ECO:0000256" key="4">
    <source>
        <dbReference type="ARBA" id="ARBA00022989"/>
    </source>
</evidence>
<evidence type="ECO:0000256" key="10">
    <source>
        <dbReference type="SAM" id="Phobius"/>
    </source>
</evidence>
<evidence type="ECO:0000256" key="3">
    <source>
        <dbReference type="ARBA" id="ARBA00022692"/>
    </source>
</evidence>
<gene>
    <name evidence="13" type="primary">LOC111129016</name>
</gene>
<evidence type="ECO:0000256" key="5">
    <source>
        <dbReference type="ARBA" id="ARBA00023040"/>
    </source>
</evidence>
<keyword evidence="2" id="KW-1003">Cell membrane</keyword>
<reference evidence="12" key="1">
    <citation type="submission" date="2024-06" db="UniProtKB">
        <authorList>
            <consortium name="RefSeq"/>
        </authorList>
    </citation>
    <scope>NUCLEOTIDE SEQUENCE [LARGE SCALE GENOMIC DNA]</scope>
</reference>
<feature type="domain" description="G-protein coupled receptors family 1 profile" evidence="11">
    <location>
        <begin position="57"/>
        <end position="404"/>
    </location>
</feature>
<evidence type="ECO:0000313" key="13">
    <source>
        <dbReference type="RefSeq" id="XP_022330772.1"/>
    </source>
</evidence>
<dbReference type="GO" id="GO:0005886">
    <property type="term" value="C:plasma membrane"/>
    <property type="evidence" value="ECO:0007669"/>
    <property type="project" value="UniProtKB-SubCell"/>
</dbReference>
<dbReference type="Proteomes" id="UP000694844">
    <property type="component" value="Chromosome 1"/>
</dbReference>
<dbReference type="GeneID" id="111129016"/>
<feature type="transmembrane region" description="Helical" evidence="10">
    <location>
        <begin position="207"/>
        <end position="235"/>
    </location>
</feature>
<keyword evidence="12" id="KW-1185">Reference proteome</keyword>
<evidence type="ECO:0000313" key="12">
    <source>
        <dbReference type="Proteomes" id="UP000694844"/>
    </source>
</evidence>
<evidence type="ECO:0000256" key="1">
    <source>
        <dbReference type="ARBA" id="ARBA00004651"/>
    </source>
</evidence>
<keyword evidence="6 10" id="KW-0472">Membrane</keyword>
<dbReference type="PANTHER" id="PTHR24230:SF158">
    <property type="entry name" value="G-PROTEIN COUPLED RECEPTORS FAMILY 1 PROFILE DOMAIN-CONTAINING PROTEIN"/>
    <property type="match status" value="1"/>
</dbReference>
<dbReference type="PROSITE" id="PS50262">
    <property type="entry name" value="G_PROTEIN_RECEP_F1_2"/>
    <property type="match status" value="1"/>
</dbReference>
<sequence>MHIDNKALRASIGGRVNALKMNYSAVYTLDDWNSEKASVLTVNSVVLGLYLFIGVIGNTMVIYIYNFRMKGSRDDRYFIPHLAVMDLCACVVGAGYAMALNILPLKFNGNELCKALWFLTQSTTMCAAFMLVVIAIQRYLKVVRPFKKQMTIQVKHFSVVAIVFLSLFLSLPCLLFYGDVTIENHAVNLTGHRCGANPSSDRTALSLYNAILFVTAVTGLLVICSLYIMVARTIYKQHKFRRRHSSATSAFKRSDRDSMDWDPPSESGSVQTRQKAMRDSLDLDSPFLSDAPPSPGNEESIPSQNSAFLSVPLTPTEKIRSSFSEFQKKAIPNVRKHFGTHRCSWMFMLIAVVFVLSFIPRITLNVLESVDEYFWAKLSDKEISIYLFFYHFYLVNNISNPFFYGLFDQALRKELRKVCCC</sequence>
<dbReference type="RefSeq" id="XP_022330772.1">
    <property type="nucleotide sequence ID" value="XM_022475064.1"/>
</dbReference>
<accession>A0A8B8DRB1</accession>
<evidence type="ECO:0000259" key="11">
    <source>
        <dbReference type="PROSITE" id="PS50262"/>
    </source>
</evidence>
<dbReference type="GO" id="GO:0007218">
    <property type="term" value="P:neuropeptide signaling pathway"/>
    <property type="evidence" value="ECO:0007669"/>
    <property type="project" value="TreeGrafter"/>
</dbReference>
<evidence type="ECO:0000256" key="8">
    <source>
        <dbReference type="ARBA" id="ARBA00023224"/>
    </source>
</evidence>
<feature type="transmembrane region" description="Helical" evidence="10">
    <location>
        <begin position="77"/>
        <end position="103"/>
    </location>
</feature>
<dbReference type="Pfam" id="PF00001">
    <property type="entry name" value="7tm_1"/>
    <property type="match status" value="1"/>
</dbReference>
<evidence type="ECO:0000256" key="6">
    <source>
        <dbReference type="ARBA" id="ARBA00023136"/>
    </source>
</evidence>
<dbReference type="KEGG" id="cvn:111129016"/>
<feature type="transmembrane region" description="Helical" evidence="10">
    <location>
        <begin position="45"/>
        <end position="65"/>
    </location>
</feature>
<feature type="region of interest" description="Disordered" evidence="9">
    <location>
        <begin position="251"/>
        <end position="275"/>
    </location>
</feature>
<dbReference type="CDD" id="cd00637">
    <property type="entry name" value="7tm_classA_rhodopsin-like"/>
    <property type="match status" value="1"/>
</dbReference>
<dbReference type="PRINTS" id="PR00237">
    <property type="entry name" value="GPCRRHODOPSN"/>
</dbReference>
<comment type="subcellular location">
    <subcellularLocation>
        <location evidence="1">Cell membrane</location>
        <topology evidence="1">Multi-pass membrane protein</topology>
    </subcellularLocation>
</comment>
<dbReference type="AlphaFoldDB" id="A0A8B8DRB1"/>
<proteinExistence type="predicted"/>
<evidence type="ECO:0000256" key="9">
    <source>
        <dbReference type="SAM" id="MobiDB-lite"/>
    </source>
</evidence>
<dbReference type="InterPro" id="IPR017452">
    <property type="entry name" value="GPCR_Rhodpsn_7TM"/>
</dbReference>
<keyword evidence="8" id="KW-0807">Transducer</keyword>
<evidence type="ECO:0000256" key="7">
    <source>
        <dbReference type="ARBA" id="ARBA00023170"/>
    </source>
</evidence>
<organism evidence="12 13">
    <name type="scientific">Crassostrea virginica</name>
    <name type="common">Eastern oyster</name>
    <dbReference type="NCBI Taxonomy" id="6565"/>
    <lineage>
        <taxon>Eukaryota</taxon>
        <taxon>Metazoa</taxon>
        <taxon>Spiralia</taxon>
        <taxon>Lophotrochozoa</taxon>
        <taxon>Mollusca</taxon>
        <taxon>Bivalvia</taxon>
        <taxon>Autobranchia</taxon>
        <taxon>Pteriomorphia</taxon>
        <taxon>Ostreida</taxon>
        <taxon>Ostreoidea</taxon>
        <taxon>Ostreidae</taxon>
        <taxon>Crassostrea</taxon>
    </lineage>
</organism>
<feature type="transmembrane region" description="Helical" evidence="10">
    <location>
        <begin position="383"/>
        <end position="407"/>
    </location>
</feature>
<dbReference type="PANTHER" id="PTHR24230">
    <property type="entry name" value="G-PROTEIN COUPLED RECEPTOR"/>
    <property type="match status" value="1"/>
</dbReference>
<name>A0A8B8DRB1_CRAVI</name>
<dbReference type="Gene3D" id="1.20.1070.10">
    <property type="entry name" value="Rhodopsin 7-helix transmembrane proteins"/>
    <property type="match status" value="1"/>
</dbReference>
<keyword evidence="7" id="KW-0675">Receptor</keyword>
<feature type="transmembrane region" description="Helical" evidence="10">
    <location>
        <begin position="345"/>
        <end position="363"/>
    </location>
</feature>
<protein>
    <submittedName>
        <fullName evidence="13">Neuropeptide Y receptor type 6-like</fullName>
    </submittedName>
</protein>
<evidence type="ECO:0000256" key="2">
    <source>
        <dbReference type="ARBA" id="ARBA00022475"/>
    </source>
</evidence>
<keyword evidence="3 10" id="KW-0812">Transmembrane</keyword>
<keyword evidence="5" id="KW-0297">G-protein coupled receptor</keyword>
<dbReference type="InterPro" id="IPR000276">
    <property type="entry name" value="GPCR_Rhodpsn"/>
</dbReference>
<reference evidence="13" key="2">
    <citation type="submission" date="2025-08" db="UniProtKB">
        <authorList>
            <consortium name="RefSeq"/>
        </authorList>
    </citation>
    <scope>IDENTIFICATION</scope>
    <source>
        <tissue evidence="13">Whole sample</tissue>
    </source>
</reference>
<dbReference type="OrthoDB" id="5969463at2759"/>
<keyword evidence="4 10" id="KW-1133">Transmembrane helix</keyword>